<proteinExistence type="predicted"/>
<keyword evidence="3" id="KW-0804">Transcription</keyword>
<dbReference type="InterPro" id="IPR009057">
    <property type="entry name" value="Homeodomain-like_sf"/>
</dbReference>
<reference evidence="6" key="1">
    <citation type="journal article" date="2014" name="Int. J. Syst. Evol. Microbiol.">
        <title>Complete genome sequence of Corynebacterium casei LMG S-19264T (=DSM 44701T), isolated from a smear-ripened cheese.</title>
        <authorList>
            <consortium name="US DOE Joint Genome Institute (JGI-PGF)"/>
            <person name="Walter F."/>
            <person name="Albersmeier A."/>
            <person name="Kalinowski J."/>
            <person name="Ruckert C."/>
        </authorList>
    </citation>
    <scope>NUCLEOTIDE SEQUENCE</scope>
    <source>
        <strain evidence="6">CGMCC 1.6293</strain>
    </source>
</reference>
<evidence type="ECO:0000256" key="3">
    <source>
        <dbReference type="ARBA" id="ARBA00023163"/>
    </source>
</evidence>
<evidence type="ECO:0000256" key="1">
    <source>
        <dbReference type="ARBA" id="ARBA00023015"/>
    </source>
</evidence>
<feature type="domain" description="HTH tetR-type" evidence="5">
    <location>
        <begin position="223"/>
        <end position="283"/>
    </location>
</feature>
<dbReference type="Pfam" id="PF17932">
    <property type="entry name" value="TetR_C_24"/>
    <property type="match status" value="1"/>
</dbReference>
<dbReference type="InterPro" id="IPR036271">
    <property type="entry name" value="Tet_transcr_reg_TetR-rel_C_sf"/>
</dbReference>
<dbReference type="EMBL" id="BMLF01000001">
    <property type="protein sequence ID" value="GGL93914.1"/>
    <property type="molecule type" value="Genomic_DNA"/>
</dbReference>
<dbReference type="InterPro" id="IPR050109">
    <property type="entry name" value="HTH-type_TetR-like_transc_reg"/>
</dbReference>
<protein>
    <submittedName>
        <fullName evidence="6">TetR family transcriptional regulator</fullName>
    </submittedName>
</protein>
<dbReference type="RefSeq" id="WP_028286322.1">
    <property type="nucleotide sequence ID" value="NZ_BMLF01000001.1"/>
</dbReference>
<accession>A0A917SRX6</accession>
<dbReference type="Gene3D" id="1.10.10.60">
    <property type="entry name" value="Homeodomain-like"/>
    <property type="match status" value="1"/>
</dbReference>
<dbReference type="PANTHER" id="PTHR30055:SF234">
    <property type="entry name" value="HTH-TYPE TRANSCRIPTIONAL REGULATOR BETI"/>
    <property type="match status" value="1"/>
</dbReference>
<comment type="caution">
    <text evidence="6">The sequence shown here is derived from an EMBL/GenBank/DDBJ whole genome shotgun (WGS) entry which is preliminary data.</text>
</comment>
<gene>
    <name evidence="6" type="ORF">GCM10011534_15060</name>
</gene>
<dbReference type="PRINTS" id="PR00455">
    <property type="entry name" value="HTHTETR"/>
</dbReference>
<keyword evidence="2 4" id="KW-0238">DNA-binding</keyword>
<dbReference type="PROSITE" id="PS50977">
    <property type="entry name" value="HTH_TETR_2"/>
    <property type="match status" value="2"/>
</dbReference>
<dbReference type="SUPFAM" id="SSF48498">
    <property type="entry name" value="Tetracyclin repressor-like, C-terminal domain"/>
    <property type="match status" value="1"/>
</dbReference>
<dbReference type="InterPro" id="IPR001647">
    <property type="entry name" value="HTH_TetR"/>
</dbReference>
<feature type="DNA-binding region" description="H-T-H motif" evidence="4">
    <location>
        <begin position="43"/>
        <end position="62"/>
    </location>
</feature>
<evidence type="ECO:0000313" key="7">
    <source>
        <dbReference type="Proteomes" id="UP000649829"/>
    </source>
</evidence>
<keyword evidence="7" id="KW-1185">Reference proteome</keyword>
<dbReference type="SUPFAM" id="SSF46689">
    <property type="entry name" value="Homeodomain-like"/>
    <property type="match status" value="2"/>
</dbReference>
<dbReference type="GO" id="GO:0003700">
    <property type="term" value="F:DNA-binding transcription factor activity"/>
    <property type="evidence" value="ECO:0007669"/>
    <property type="project" value="TreeGrafter"/>
</dbReference>
<keyword evidence="1" id="KW-0805">Transcription regulation</keyword>
<dbReference type="Proteomes" id="UP000649829">
    <property type="component" value="Unassembled WGS sequence"/>
</dbReference>
<evidence type="ECO:0000256" key="2">
    <source>
        <dbReference type="ARBA" id="ARBA00023125"/>
    </source>
</evidence>
<dbReference type="AlphaFoldDB" id="A0A917SRX6"/>
<sequence>MDTLAPLGQPPASDQSPRFRQKRDLILDAAATLINERGLKGLTFVAVAEAVGLNTTSVTYYFKRKELLAAAAIERTIDMLASLLDEAQAQPTPEARVRQFLKAYLVQAGTARLGQARPMTILSDMRAMEDPQRARLTEAYVHRIARGAARLFGDAADPLNRARAHILLDSLFWSRAWLAKYSVGDYERIGRKLMQLFDHGILPEGTGWKVAAPPRDPVPEDAEITPETYLRVATRLINERGYRGASVERIAGELNVSKGSFYHHLQGKDDLVLECFQRSYGRFSQAQRRAINLPGTHRDRLAAVLGDLLDIQFDASFPLVRITALQALPTDLRRIVLARSDRMATRFAGMISDGIEEGSIRPLDPLIASQWVTGLINSAHDMRLWAAEQPSRSEAVALYAHPIAHGLFAPR</sequence>
<dbReference type="InterPro" id="IPR041490">
    <property type="entry name" value="KstR2_TetR_C"/>
</dbReference>
<dbReference type="PANTHER" id="PTHR30055">
    <property type="entry name" value="HTH-TYPE TRANSCRIPTIONAL REGULATOR RUTR"/>
    <property type="match status" value="1"/>
</dbReference>
<feature type="DNA-binding region" description="H-T-H motif" evidence="4">
    <location>
        <begin position="246"/>
        <end position="265"/>
    </location>
</feature>
<evidence type="ECO:0000313" key="6">
    <source>
        <dbReference type="EMBL" id="GGL93914.1"/>
    </source>
</evidence>
<name>A0A917SRX6_9RHOB</name>
<dbReference type="Pfam" id="PF00440">
    <property type="entry name" value="TetR_N"/>
    <property type="match status" value="2"/>
</dbReference>
<organism evidence="6 7">
    <name type="scientific">Pseudooceanicola nanhaiensis</name>
    <dbReference type="NCBI Taxonomy" id="375761"/>
    <lineage>
        <taxon>Bacteria</taxon>
        <taxon>Pseudomonadati</taxon>
        <taxon>Pseudomonadota</taxon>
        <taxon>Alphaproteobacteria</taxon>
        <taxon>Rhodobacterales</taxon>
        <taxon>Paracoccaceae</taxon>
        <taxon>Pseudooceanicola</taxon>
    </lineage>
</organism>
<dbReference type="Gene3D" id="1.10.357.10">
    <property type="entry name" value="Tetracycline Repressor, domain 2"/>
    <property type="match status" value="2"/>
</dbReference>
<evidence type="ECO:0000256" key="4">
    <source>
        <dbReference type="PROSITE-ProRule" id="PRU00335"/>
    </source>
</evidence>
<reference evidence="6" key="2">
    <citation type="submission" date="2020-09" db="EMBL/GenBank/DDBJ databases">
        <authorList>
            <person name="Sun Q."/>
            <person name="Zhou Y."/>
        </authorList>
    </citation>
    <scope>NUCLEOTIDE SEQUENCE</scope>
    <source>
        <strain evidence="6">CGMCC 1.6293</strain>
    </source>
</reference>
<evidence type="ECO:0000259" key="5">
    <source>
        <dbReference type="PROSITE" id="PS50977"/>
    </source>
</evidence>
<dbReference type="GO" id="GO:0000976">
    <property type="term" value="F:transcription cis-regulatory region binding"/>
    <property type="evidence" value="ECO:0007669"/>
    <property type="project" value="TreeGrafter"/>
</dbReference>
<feature type="domain" description="HTH tetR-type" evidence="5">
    <location>
        <begin position="20"/>
        <end position="80"/>
    </location>
</feature>